<dbReference type="GeneID" id="130504755"/>
<dbReference type="Gene3D" id="1.10.1320.10">
    <property type="entry name" value="DNA-directed RNA polymerase, N-terminal domain"/>
    <property type="match status" value="1"/>
</dbReference>
<dbReference type="InterPro" id="IPR037159">
    <property type="entry name" value="RNA_POL_N_sf"/>
</dbReference>
<proteinExistence type="predicted"/>
<reference evidence="1" key="1">
    <citation type="journal article" date="2019" name="Database">
        <title>The radish genome database (RadishGD): an integrated information resource for radish genomics.</title>
        <authorList>
            <person name="Yu H.J."/>
            <person name="Baek S."/>
            <person name="Lee Y.J."/>
            <person name="Cho A."/>
            <person name="Mun J.H."/>
        </authorList>
    </citation>
    <scope>NUCLEOTIDE SEQUENCE [LARGE SCALE GENOMIC DNA]</scope>
    <source>
        <strain evidence="1">cv. WK10039</strain>
    </source>
</reference>
<dbReference type="OrthoDB" id="1721502at2759"/>
<sequence>MRDLNLLMAVLRDLYPPINSLIRRKKIIDALKVVKSEGIKPWGRATQAKLGSRLVELLIKTAYVQLPLTQSGYFIPEFRPDVSTTKEMEGYDKGGYLFLRSYLKAYTRIQETARCT</sequence>
<dbReference type="KEGG" id="rsz:130504755"/>
<dbReference type="Proteomes" id="UP000504610">
    <property type="component" value="Chromosome 2"/>
</dbReference>
<keyword evidence="1" id="KW-1185">Reference proteome</keyword>
<dbReference type="AlphaFoldDB" id="A0A9W3CUR1"/>
<name>A0A9W3CUR1_RAPSA</name>
<evidence type="ECO:0000313" key="1">
    <source>
        <dbReference type="Proteomes" id="UP000504610"/>
    </source>
</evidence>
<dbReference type="RefSeq" id="XP_056855365.1">
    <property type="nucleotide sequence ID" value="XM_056999385.1"/>
</dbReference>
<organism evidence="1 2">
    <name type="scientific">Raphanus sativus</name>
    <name type="common">Radish</name>
    <name type="synonym">Raphanus raphanistrum var. sativus</name>
    <dbReference type="NCBI Taxonomy" id="3726"/>
    <lineage>
        <taxon>Eukaryota</taxon>
        <taxon>Viridiplantae</taxon>
        <taxon>Streptophyta</taxon>
        <taxon>Embryophyta</taxon>
        <taxon>Tracheophyta</taxon>
        <taxon>Spermatophyta</taxon>
        <taxon>Magnoliopsida</taxon>
        <taxon>eudicotyledons</taxon>
        <taxon>Gunneridae</taxon>
        <taxon>Pentapetalae</taxon>
        <taxon>rosids</taxon>
        <taxon>malvids</taxon>
        <taxon>Brassicales</taxon>
        <taxon>Brassicaceae</taxon>
        <taxon>Brassiceae</taxon>
        <taxon>Raphanus</taxon>
    </lineage>
</organism>
<protein>
    <submittedName>
        <fullName evidence="2">DNA-directed RNA polymerase 3, chloroplastic-like</fullName>
    </submittedName>
</protein>
<reference evidence="2" key="2">
    <citation type="submission" date="2025-08" db="UniProtKB">
        <authorList>
            <consortium name="RefSeq"/>
        </authorList>
    </citation>
    <scope>IDENTIFICATION</scope>
    <source>
        <tissue evidence="2">Leaf</tissue>
    </source>
</reference>
<gene>
    <name evidence="2" type="primary">LOC130504755</name>
</gene>
<evidence type="ECO:0000313" key="2">
    <source>
        <dbReference type="RefSeq" id="XP_056855365.1"/>
    </source>
</evidence>
<accession>A0A9W3CUR1</accession>